<accession>A0A5C5XET6</accession>
<evidence type="ECO:0000313" key="2">
    <source>
        <dbReference type="Proteomes" id="UP000316095"/>
    </source>
</evidence>
<organism evidence="1 2">
    <name type="scientific">Rubinisphaera italica</name>
    <dbReference type="NCBI Taxonomy" id="2527969"/>
    <lineage>
        <taxon>Bacteria</taxon>
        <taxon>Pseudomonadati</taxon>
        <taxon>Planctomycetota</taxon>
        <taxon>Planctomycetia</taxon>
        <taxon>Planctomycetales</taxon>
        <taxon>Planctomycetaceae</taxon>
        <taxon>Rubinisphaera</taxon>
    </lineage>
</organism>
<dbReference type="AlphaFoldDB" id="A0A5C5XET6"/>
<dbReference type="EMBL" id="SJPG01000001">
    <property type="protein sequence ID" value="TWT60412.1"/>
    <property type="molecule type" value="Genomic_DNA"/>
</dbReference>
<comment type="caution">
    <text evidence="1">The sequence shown here is derived from an EMBL/GenBank/DDBJ whole genome shotgun (WGS) entry which is preliminary data.</text>
</comment>
<dbReference type="InterPro" id="IPR006311">
    <property type="entry name" value="TAT_signal"/>
</dbReference>
<sequence>MSFDYQLATHLNRRTFLSQAGVGLGAAAFSNLLNNETQASPAHKQSQKPHFPPRVKRVIFLCMAGGPSHLETFDYKPELERLSGQPMPASVTAGQPIAQLQGKELIAQGPLTKFQKYGEGGLEVSDYLPWHAKMADDICVLKSMHTEQINHDPAHTFMNTGTVISGRPSMGSWITYGLGSETQELPGFVVMSSVGGRNPQPIASRQWGAGFLPSRFQGVEFNSSGDPVYYVKPPGGISNSQQGRIVETIRQLDQHRQKTVQNPELETRLSAYEMAFRMQTSVPDLVDMSNEPKHVLDMYGAKPGDGSFASNCLLARRLAERGVRFIHLYHRGWDHHGGLDKYMKVCCGLTDQPTYALIQDLKQRGMLEETLVIWGGEFGRTPMFQGKGGVGRDHHIKGFSMWMAGGGIKGGTSHGNTDEFGYHAVEKPTHVRDMHATMLHMLGLDHRQLYYQHQGLDMRLTGVEEPHVIEDILG</sequence>
<evidence type="ECO:0008006" key="3">
    <source>
        <dbReference type="Google" id="ProtNLM"/>
    </source>
</evidence>
<proteinExistence type="predicted"/>
<protein>
    <recommendedName>
        <fullName evidence="3">Sulfatase</fullName>
    </recommendedName>
</protein>
<dbReference type="Proteomes" id="UP000316095">
    <property type="component" value="Unassembled WGS sequence"/>
</dbReference>
<gene>
    <name evidence="1" type="ORF">Pan54_11260</name>
</gene>
<evidence type="ECO:0000313" key="1">
    <source>
        <dbReference type="EMBL" id="TWT60412.1"/>
    </source>
</evidence>
<dbReference type="PANTHER" id="PTHR43737:SF1">
    <property type="entry name" value="DUF1501 DOMAIN-CONTAINING PROTEIN"/>
    <property type="match status" value="1"/>
</dbReference>
<dbReference type="PROSITE" id="PS51318">
    <property type="entry name" value="TAT"/>
    <property type="match status" value="1"/>
</dbReference>
<dbReference type="OrthoDB" id="127333at2"/>
<dbReference type="InterPro" id="IPR010869">
    <property type="entry name" value="DUF1501"/>
</dbReference>
<keyword evidence="2" id="KW-1185">Reference proteome</keyword>
<dbReference type="RefSeq" id="WP_146502541.1">
    <property type="nucleotide sequence ID" value="NZ_SJPG01000001.1"/>
</dbReference>
<dbReference type="PANTHER" id="PTHR43737">
    <property type="entry name" value="BLL7424 PROTEIN"/>
    <property type="match status" value="1"/>
</dbReference>
<name>A0A5C5XET6_9PLAN</name>
<reference evidence="1 2" key="1">
    <citation type="submission" date="2019-02" db="EMBL/GenBank/DDBJ databases">
        <title>Deep-cultivation of Planctomycetes and their phenomic and genomic characterization uncovers novel biology.</title>
        <authorList>
            <person name="Wiegand S."/>
            <person name="Jogler M."/>
            <person name="Boedeker C."/>
            <person name="Pinto D."/>
            <person name="Vollmers J."/>
            <person name="Rivas-Marin E."/>
            <person name="Kohn T."/>
            <person name="Peeters S.H."/>
            <person name="Heuer A."/>
            <person name="Rast P."/>
            <person name="Oberbeckmann S."/>
            <person name="Bunk B."/>
            <person name="Jeske O."/>
            <person name="Meyerdierks A."/>
            <person name="Storesund J.E."/>
            <person name="Kallscheuer N."/>
            <person name="Luecker S."/>
            <person name="Lage O.M."/>
            <person name="Pohl T."/>
            <person name="Merkel B.J."/>
            <person name="Hornburger P."/>
            <person name="Mueller R.-W."/>
            <person name="Bruemmer F."/>
            <person name="Labrenz M."/>
            <person name="Spormann A.M."/>
            <person name="Op Den Camp H."/>
            <person name="Overmann J."/>
            <person name="Amann R."/>
            <person name="Jetten M.S.M."/>
            <person name="Mascher T."/>
            <person name="Medema M.H."/>
            <person name="Devos D.P."/>
            <person name="Kaster A.-K."/>
            <person name="Ovreas L."/>
            <person name="Rohde M."/>
            <person name="Galperin M.Y."/>
            <person name="Jogler C."/>
        </authorList>
    </citation>
    <scope>NUCLEOTIDE SEQUENCE [LARGE SCALE GENOMIC DNA]</scope>
    <source>
        <strain evidence="1 2">Pan54</strain>
    </source>
</reference>
<dbReference type="InterPro" id="IPR017850">
    <property type="entry name" value="Alkaline_phosphatase_core_sf"/>
</dbReference>
<dbReference type="Pfam" id="PF07394">
    <property type="entry name" value="DUF1501"/>
    <property type="match status" value="1"/>
</dbReference>
<dbReference type="SUPFAM" id="SSF53649">
    <property type="entry name" value="Alkaline phosphatase-like"/>
    <property type="match status" value="1"/>
</dbReference>